<comment type="similarity">
    <text evidence="1">Belongs to the UPF0398 family.</text>
</comment>
<dbReference type="InterPro" id="IPR010697">
    <property type="entry name" value="YspA"/>
</dbReference>
<evidence type="ECO:0000313" key="8">
    <source>
        <dbReference type="Proteomes" id="UP000254076"/>
    </source>
</evidence>
<sequence>MKSTILVTGYKNFELGIFQDKDPRITIIKKAIDKDFRRFLENGADWFIFMGNLGFEYWALEVALDLQKEYDFQIATIFTFENHGQNWNESNKAKLALFKQVDFVKYTFPSYENPGQFKQYNHFLINNTQGAYLFYDSENETNLKFLLEMMEKKEAYDISFLTFDRLNEIYEE</sequence>
<dbReference type="AlphaFoldDB" id="A0A0H1UQK8"/>
<dbReference type="EMBL" id="UHEQ01000004">
    <property type="protein sequence ID" value="SUN13405.1"/>
    <property type="molecule type" value="Genomic_DNA"/>
</dbReference>
<dbReference type="Proteomes" id="UP000255140">
    <property type="component" value="Unassembled WGS sequence"/>
</dbReference>
<dbReference type="Gene3D" id="3.40.50.450">
    <property type="match status" value="1"/>
</dbReference>
<dbReference type="PANTHER" id="PTHR38440:SF1">
    <property type="entry name" value="UPF0398 PROTEIN SPR0331"/>
    <property type="match status" value="1"/>
</dbReference>
<protein>
    <recommendedName>
        <fullName evidence="1">UPF0398 protein NCTC8181_00704</fullName>
    </recommendedName>
</protein>
<evidence type="ECO:0000313" key="3">
    <source>
        <dbReference type="EMBL" id="SQA17745.1"/>
    </source>
</evidence>
<dbReference type="PANTHER" id="PTHR38440">
    <property type="entry name" value="UPF0398 PROTEIN YPSA"/>
    <property type="match status" value="1"/>
</dbReference>
<dbReference type="EMBL" id="UAVB01000001">
    <property type="protein sequence ID" value="SQA17745.1"/>
    <property type="molecule type" value="Genomic_DNA"/>
</dbReference>
<dbReference type="PIRSF" id="PIRSF021290">
    <property type="entry name" value="DUF1273"/>
    <property type="match status" value="1"/>
</dbReference>
<dbReference type="SUPFAM" id="SSF102405">
    <property type="entry name" value="MCP/YpsA-like"/>
    <property type="match status" value="1"/>
</dbReference>
<dbReference type="EMBL" id="LBKL01000054">
    <property type="protein sequence ID" value="KLL39629.1"/>
    <property type="molecule type" value="Genomic_DNA"/>
</dbReference>
<reference evidence="2 6" key="1">
    <citation type="journal article" date="2015" name="PLoS ONE">
        <title>Genomic analysis reveals the molecular basis for capsule loss in the group B streptococcus population.</title>
        <authorList>
            <consortium name="DEVANI Consortium"/>
            <person name="Rosini R."/>
            <person name="Campisi E."/>
            <person name="De Chiara M."/>
            <person name="Tettelin H."/>
            <person name="Rinaudo D."/>
            <person name="Toniolo C."/>
            <person name="Metruccio M."/>
            <person name="Guidotti S."/>
            <person name="Sorensen U.B."/>
            <person name="Kilian M."/>
            <person name="Ramirez M."/>
            <person name="Janulczyk R."/>
            <person name="Donati C."/>
            <person name="Grandi G."/>
            <person name="Margarit I."/>
        </authorList>
    </citation>
    <scope>NUCLEOTIDE SEQUENCE [LARGE SCALE GENOMIC DNA]</scope>
    <source>
        <strain evidence="2 6">DK-B-USS-215</strain>
    </source>
</reference>
<reference evidence="7 8" key="2">
    <citation type="submission" date="2018-06" db="EMBL/GenBank/DDBJ databases">
        <authorList>
            <consortium name="Pathogen Informatics"/>
            <person name="Doyle S."/>
        </authorList>
    </citation>
    <scope>NUCLEOTIDE SEQUENCE [LARGE SCALE GENOMIC DNA]</scope>
    <source>
        <strain evidence="3 7">NCTC8181</strain>
        <strain evidence="4 8">NCTC8185</strain>
        <strain evidence="5 9">NCTC9828</strain>
    </source>
</reference>
<gene>
    <name evidence="4" type="primary">ypsA</name>
    <name evidence="3" type="ORF">NCTC8181_00704</name>
    <name evidence="4" type="ORF">NCTC8185_00588</name>
    <name evidence="5" type="ORF">NCTC9828_02283</name>
    <name evidence="2" type="ORF">WA04_04495</name>
</gene>
<dbReference type="Pfam" id="PF06908">
    <property type="entry name" value="YpsA"/>
    <property type="match status" value="1"/>
</dbReference>
<evidence type="ECO:0000313" key="9">
    <source>
        <dbReference type="Proteomes" id="UP000255140"/>
    </source>
</evidence>
<dbReference type="Proteomes" id="UP000035346">
    <property type="component" value="Unassembled WGS sequence"/>
</dbReference>
<evidence type="ECO:0000256" key="1">
    <source>
        <dbReference type="HAMAP-Rule" id="MF_01575"/>
    </source>
</evidence>
<comment type="caution">
    <text evidence="4">The sequence shown here is derived from an EMBL/GenBank/DDBJ whole genome shotgun (WGS) entry which is preliminary data.</text>
</comment>
<accession>A0A0H1UQK8</accession>
<evidence type="ECO:0000313" key="7">
    <source>
        <dbReference type="Proteomes" id="UP000250200"/>
    </source>
</evidence>
<dbReference type="Proteomes" id="UP000250200">
    <property type="component" value="Unassembled WGS sequence"/>
</dbReference>
<evidence type="ECO:0000313" key="5">
    <source>
        <dbReference type="EMBL" id="SUN30221.1"/>
    </source>
</evidence>
<dbReference type="EMBL" id="UHEW01000005">
    <property type="protein sequence ID" value="SUN30221.1"/>
    <property type="molecule type" value="Genomic_DNA"/>
</dbReference>
<proteinExistence type="inferred from homology"/>
<evidence type="ECO:0000313" key="4">
    <source>
        <dbReference type="EMBL" id="SUN13405.1"/>
    </source>
</evidence>
<evidence type="ECO:0000313" key="2">
    <source>
        <dbReference type="EMBL" id="KLL39629.1"/>
    </source>
</evidence>
<dbReference type="Proteomes" id="UP000254076">
    <property type="component" value="Unassembled WGS sequence"/>
</dbReference>
<dbReference type="RefSeq" id="WP_000843101.1">
    <property type="nucleotide sequence ID" value="NZ_CAACXY010000016.1"/>
</dbReference>
<dbReference type="HAMAP" id="MF_01575">
    <property type="entry name" value="UPF0398"/>
    <property type="match status" value="1"/>
</dbReference>
<dbReference type="NCBIfam" id="NF010181">
    <property type="entry name" value="PRK13660.1"/>
    <property type="match status" value="1"/>
</dbReference>
<name>A0A0H1UQK8_STRAG</name>
<evidence type="ECO:0000313" key="6">
    <source>
        <dbReference type="Proteomes" id="UP000035346"/>
    </source>
</evidence>
<organism evidence="4 8">
    <name type="scientific">Streptococcus agalactiae</name>
    <dbReference type="NCBI Taxonomy" id="1311"/>
    <lineage>
        <taxon>Bacteria</taxon>
        <taxon>Bacillati</taxon>
        <taxon>Bacillota</taxon>
        <taxon>Bacilli</taxon>
        <taxon>Lactobacillales</taxon>
        <taxon>Streptococcaceae</taxon>
        <taxon>Streptococcus</taxon>
    </lineage>
</organism>